<dbReference type="Proteomes" id="UP000789595">
    <property type="component" value="Unassembled WGS sequence"/>
</dbReference>
<evidence type="ECO:0000313" key="1">
    <source>
        <dbReference type="EMBL" id="CAH0374467.1"/>
    </source>
</evidence>
<protein>
    <submittedName>
        <fullName evidence="1">Uncharacterized protein</fullName>
    </submittedName>
</protein>
<proteinExistence type="predicted"/>
<reference evidence="1" key="1">
    <citation type="submission" date="2021-11" db="EMBL/GenBank/DDBJ databases">
        <authorList>
            <consortium name="Genoscope - CEA"/>
            <person name="William W."/>
        </authorList>
    </citation>
    <scope>NUCLEOTIDE SEQUENCE</scope>
</reference>
<dbReference type="AlphaFoldDB" id="A0A8J2WZB1"/>
<organism evidence="1 2">
    <name type="scientific">Pelagomonas calceolata</name>
    <dbReference type="NCBI Taxonomy" id="35677"/>
    <lineage>
        <taxon>Eukaryota</taxon>
        <taxon>Sar</taxon>
        <taxon>Stramenopiles</taxon>
        <taxon>Ochrophyta</taxon>
        <taxon>Pelagophyceae</taxon>
        <taxon>Pelagomonadales</taxon>
        <taxon>Pelagomonadaceae</taxon>
        <taxon>Pelagomonas</taxon>
    </lineage>
</organism>
<sequence>CFCYSYSSVHRLRQERRAGVGRRLRRLRDGVIALVISRRRAAALPIFNLGVDLGRHAAGGREEHDLRDEVQQSREVPEVAVEHGDAVANTGQNLHEVVEPDDAVVALVRREVVHVHQQEARRRHGQPGTEAGLEAHARPRKLAFPAVARLEAQAGRQIPLAAQIILPLRARRHMIQRSVPHVPLAADERHREAAREALERRAERRVAHPQLEGLSIRRVLLVRRAAAALGAVLVGPQRLAREAKTQGVASHGWWWLREAARVDGRAALGGRVG</sequence>
<accession>A0A8J2WZB1</accession>
<gene>
    <name evidence="1" type="ORF">PECAL_4P17460</name>
</gene>
<comment type="caution">
    <text evidence="1">The sequence shown here is derived from an EMBL/GenBank/DDBJ whole genome shotgun (WGS) entry which is preliminary data.</text>
</comment>
<keyword evidence="2" id="KW-1185">Reference proteome</keyword>
<feature type="non-terminal residue" evidence="1">
    <location>
        <position position="1"/>
    </location>
</feature>
<dbReference type="EMBL" id="CAKKNE010000004">
    <property type="protein sequence ID" value="CAH0374467.1"/>
    <property type="molecule type" value="Genomic_DNA"/>
</dbReference>
<evidence type="ECO:0000313" key="2">
    <source>
        <dbReference type="Proteomes" id="UP000789595"/>
    </source>
</evidence>
<name>A0A8J2WZB1_9STRA</name>